<accession>Q6JPD5</accession>
<dbReference type="Gene3D" id="3.90.320.10">
    <property type="match status" value="1"/>
</dbReference>
<dbReference type="SUPFAM" id="SSF57924">
    <property type="entry name" value="Inhibitor of apoptosis (IAP) repeat"/>
    <property type="match status" value="1"/>
</dbReference>
<dbReference type="GO" id="GO:0004527">
    <property type="term" value="F:exonuclease activity"/>
    <property type="evidence" value="ECO:0007669"/>
    <property type="project" value="UniProtKB-KW"/>
</dbReference>
<reference evidence="1 2" key="1">
    <citation type="journal article" date="2004" name="J. Virol.">
        <title>Sequence and organization of the Neodiprion lecontei nucleopolyhedrovirus genome.</title>
        <authorList>
            <person name="Lauzon H.A.M."/>
            <person name="Lucarotti C.J."/>
            <person name="Krell P.J."/>
            <person name="Feng Q."/>
            <person name="Retnakaran A."/>
            <person name="Arif B.M."/>
        </authorList>
    </citation>
    <scope>NUCLEOTIDE SEQUENCE [LARGE SCALE GENOMIC DNA]</scope>
    <source>
        <strain evidence="2">Canada</strain>
    </source>
</reference>
<evidence type="ECO:0000313" key="1">
    <source>
        <dbReference type="EMBL" id="AAQ99074.1"/>
    </source>
</evidence>
<name>Q6JPD5_NPVNC</name>
<keyword evidence="1" id="KW-0269">Exonuclease</keyword>
<dbReference type="InterPro" id="IPR011335">
    <property type="entry name" value="Restrct_endonuc-II-like"/>
</dbReference>
<sequence>MEISEDNLKILRSLEFKNWAKSLRQLSDADSLIVEQCTRTQAANYWWNKLRDGRLTASLGKISKHVVPNSCMQYGSTQEYKINTSCDIQAYLNVIFMKLLCTPFRWQTQVGLCISKYGYYCGSPDGIITIATDKSYVVEIKNPFSYSNWSCKQIVASHDKKNKNRDVSIKYTGLKLNLKTLEFYINDKHEHWRQIQRQIYVTNAIGGLYVVGINNATEFLVVKVNRCDAFCRDLRTKECEQIENFRLKNRYITFNNYVYETNRFISFKTNDAYAEKLSFLGFFVDGDKIKCAFCNFVAVYTSYHEVINKHKSVAQCKINSNKLSHTSNVPDLQPKHPQYNTFEKRFDTFDRKHDCMEKAKKGFFLFDDSLICFTCGCISTDCVNHHANCKYCLYLNYSQLLT</sequence>
<evidence type="ECO:0000313" key="2">
    <source>
        <dbReference type="Proteomes" id="UP000008776"/>
    </source>
</evidence>
<keyword evidence="2" id="KW-1185">Reference proteome</keyword>
<dbReference type="KEGG" id="vg:2943351"/>
<dbReference type="InterPro" id="IPR011604">
    <property type="entry name" value="PDDEXK-like_dom_sf"/>
</dbReference>
<keyword evidence="1" id="KW-0378">Hydrolase</keyword>
<dbReference type="Proteomes" id="UP000008776">
    <property type="component" value="Segment"/>
</dbReference>
<proteinExistence type="predicted"/>
<protein>
    <submittedName>
        <fullName evidence="1">Alkaline exonuclease</fullName>
    </submittedName>
</protein>
<dbReference type="RefSeq" id="YP_025233.1">
    <property type="nucleotide sequence ID" value="NC_005906.1"/>
</dbReference>
<keyword evidence="1" id="KW-0540">Nuclease</keyword>
<dbReference type="SUPFAM" id="SSF52980">
    <property type="entry name" value="Restriction endonuclease-like"/>
    <property type="match status" value="1"/>
</dbReference>
<dbReference type="EMBL" id="AY349019">
    <property type="protein sequence ID" value="AAQ99074.1"/>
    <property type="molecule type" value="Genomic_DNA"/>
</dbReference>
<organism evidence="1 2">
    <name type="scientific">Neodiprion lecontei nucleopolyhedrovirus (strain Canada)</name>
    <name type="common">NeleNPV</name>
    <dbReference type="NCBI Taxonomy" id="654906"/>
    <lineage>
        <taxon>Viruses</taxon>
        <taxon>Viruses incertae sedis</taxon>
        <taxon>Naldaviricetes</taxon>
        <taxon>Lefavirales</taxon>
        <taxon>Baculoviridae</taxon>
        <taxon>Gammabaculovirus</taxon>
        <taxon>Gammabaculovirus nelecontei</taxon>
    </lineage>
</organism>
<organismHost>
    <name type="scientific">Neodiprion lecontei</name>
    <name type="common">Redheaded pine sawfly</name>
    <dbReference type="NCBI Taxonomy" id="441921"/>
</organismHost>
<dbReference type="GeneID" id="2943351"/>